<organism evidence="4 5">
    <name type="scientific">Nitrincola iocasae</name>
    <dbReference type="NCBI Taxonomy" id="2614693"/>
    <lineage>
        <taxon>Bacteria</taxon>
        <taxon>Pseudomonadati</taxon>
        <taxon>Pseudomonadota</taxon>
        <taxon>Gammaproteobacteria</taxon>
        <taxon>Oceanospirillales</taxon>
        <taxon>Oceanospirillaceae</taxon>
        <taxon>Nitrincola</taxon>
    </lineage>
</organism>
<evidence type="ECO:0000313" key="5">
    <source>
        <dbReference type="Proteomes" id="UP000325606"/>
    </source>
</evidence>
<protein>
    <submittedName>
        <fullName evidence="4">MCE family protein</fullName>
    </submittedName>
</protein>
<dbReference type="Proteomes" id="UP000325606">
    <property type="component" value="Chromosome"/>
</dbReference>
<name>A0A5J6LAA4_9GAMM</name>
<dbReference type="Pfam" id="PF02470">
    <property type="entry name" value="MlaD"/>
    <property type="match status" value="1"/>
</dbReference>
<dbReference type="PANTHER" id="PTHR36698">
    <property type="entry name" value="BLL5892 PROTEIN"/>
    <property type="match status" value="1"/>
</dbReference>
<dbReference type="PANTHER" id="PTHR36698:SF2">
    <property type="entry name" value="MCE_MLAD DOMAIN-CONTAINING PROTEIN"/>
    <property type="match status" value="1"/>
</dbReference>
<sequence length="299" mass="33253">MNPRINYTLVGAFVLLLVLAGVAMLALMTRDDRQTQRQTYITYFSESVAGLNERASVRFLGVPVGVVEHIALDRAQEGRVRLELRIDPDVPIREGSVASLQNQGITGLLYVEIRSGVIDSPLLETSDKEPAVIQSQSSRLLQITEALNETLDRFNKLSENLNQLSDQLKQLSDEHMRAQLSDMMVSIASLSQTAEQQLSQLDPQAWDELIRSMTRLSESLAQQSQSFPDELEAFRELFADTLGETNRQLGAMSRDGQVLARELVPVLRETRVLTETLVRDGDILIRGPGQIPAGPGEQK</sequence>
<reference evidence="4 5" key="1">
    <citation type="submission" date="2019-09" db="EMBL/GenBank/DDBJ databases">
        <title>Nitrincola iocasae sp. nov., a bacterium isolated from the sediment collected at a cold seep field in South China Sea.</title>
        <authorList>
            <person name="Zhang H."/>
            <person name="Wang H."/>
            <person name="Li C."/>
        </authorList>
    </citation>
    <scope>NUCLEOTIDE SEQUENCE [LARGE SCALE GENOMIC DNA]</scope>
    <source>
        <strain evidence="4 5">KXZD1103</strain>
    </source>
</reference>
<evidence type="ECO:0000313" key="4">
    <source>
        <dbReference type="EMBL" id="QEW05420.1"/>
    </source>
</evidence>
<dbReference type="AlphaFoldDB" id="A0A5J6LAA4"/>
<gene>
    <name evidence="4" type="ORF">F5I99_02330</name>
</gene>
<keyword evidence="2" id="KW-1133">Transmembrane helix</keyword>
<evidence type="ECO:0000256" key="1">
    <source>
        <dbReference type="SAM" id="Coils"/>
    </source>
</evidence>
<keyword evidence="1" id="KW-0175">Coiled coil</keyword>
<proteinExistence type="predicted"/>
<feature type="transmembrane region" description="Helical" evidence="2">
    <location>
        <begin position="6"/>
        <end position="28"/>
    </location>
</feature>
<dbReference type="RefSeq" id="WP_151053465.1">
    <property type="nucleotide sequence ID" value="NZ_CP044222.1"/>
</dbReference>
<feature type="domain" description="Mce/MlaD" evidence="3">
    <location>
        <begin position="38"/>
        <end position="116"/>
    </location>
</feature>
<keyword evidence="2" id="KW-0472">Membrane</keyword>
<dbReference type="InterPro" id="IPR003399">
    <property type="entry name" value="Mce/MlaD"/>
</dbReference>
<accession>A0A5J6LAA4</accession>
<feature type="coiled-coil region" evidence="1">
    <location>
        <begin position="147"/>
        <end position="181"/>
    </location>
</feature>
<evidence type="ECO:0000259" key="3">
    <source>
        <dbReference type="Pfam" id="PF02470"/>
    </source>
</evidence>
<dbReference type="KEGG" id="nik:F5I99_02330"/>
<evidence type="ECO:0000256" key="2">
    <source>
        <dbReference type="SAM" id="Phobius"/>
    </source>
</evidence>
<keyword evidence="2" id="KW-0812">Transmembrane</keyword>
<keyword evidence="5" id="KW-1185">Reference proteome</keyword>
<dbReference type="EMBL" id="CP044222">
    <property type="protein sequence ID" value="QEW05420.1"/>
    <property type="molecule type" value="Genomic_DNA"/>
</dbReference>